<evidence type="ECO:0000313" key="2">
    <source>
        <dbReference type="Proteomes" id="UP000237347"/>
    </source>
</evidence>
<organism evidence="1 2">
    <name type="scientific">Quercus suber</name>
    <name type="common">Cork oak</name>
    <dbReference type="NCBI Taxonomy" id="58331"/>
    <lineage>
        <taxon>Eukaryota</taxon>
        <taxon>Viridiplantae</taxon>
        <taxon>Streptophyta</taxon>
        <taxon>Embryophyta</taxon>
        <taxon>Tracheophyta</taxon>
        <taxon>Spermatophyta</taxon>
        <taxon>Magnoliopsida</taxon>
        <taxon>eudicotyledons</taxon>
        <taxon>Gunneridae</taxon>
        <taxon>Pentapetalae</taxon>
        <taxon>rosids</taxon>
        <taxon>fabids</taxon>
        <taxon>Fagales</taxon>
        <taxon>Fagaceae</taxon>
        <taxon>Quercus</taxon>
    </lineage>
</organism>
<dbReference type="Proteomes" id="UP000237347">
    <property type="component" value="Unassembled WGS sequence"/>
</dbReference>
<name>A0AAW0LQL3_QUESU</name>
<evidence type="ECO:0000313" key="1">
    <source>
        <dbReference type="EMBL" id="KAK7853417.1"/>
    </source>
</evidence>
<proteinExistence type="predicted"/>
<comment type="caution">
    <text evidence="1">The sequence shown here is derived from an EMBL/GenBank/DDBJ whole genome shotgun (WGS) entry which is preliminary data.</text>
</comment>
<dbReference type="EMBL" id="PKMF04000065">
    <property type="protein sequence ID" value="KAK7853417.1"/>
    <property type="molecule type" value="Genomic_DNA"/>
</dbReference>
<accession>A0AAW0LQL3</accession>
<protein>
    <submittedName>
        <fullName evidence="1">Uncharacterized protein</fullName>
    </submittedName>
</protein>
<feature type="non-terminal residue" evidence="1">
    <location>
        <position position="91"/>
    </location>
</feature>
<sequence>MCEDESPECEESLIGGRNFPMRTAVPTRTVILSPLPPSAKLSMGMVGNVGFDKVGMVGIEENLGFGNEDKVSAMKAKVAMLALATLAMKAK</sequence>
<dbReference type="AlphaFoldDB" id="A0AAW0LQL3"/>
<gene>
    <name evidence="1" type="ORF">CFP56_035831</name>
</gene>
<keyword evidence="2" id="KW-1185">Reference proteome</keyword>
<reference evidence="1 2" key="1">
    <citation type="journal article" date="2018" name="Sci. Data">
        <title>The draft genome sequence of cork oak.</title>
        <authorList>
            <person name="Ramos A.M."/>
            <person name="Usie A."/>
            <person name="Barbosa P."/>
            <person name="Barros P.M."/>
            <person name="Capote T."/>
            <person name="Chaves I."/>
            <person name="Simoes F."/>
            <person name="Abreu I."/>
            <person name="Carrasquinho I."/>
            <person name="Faro C."/>
            <person name="Guimaraes J.B."/>
            <person name="Mendonca D."/>
            <person name="Nobrega F."/>
            <person name="Rodrigues L."/>
            <person name="Saibo N.J.M."/>
            <person name="Varela M.C."/>
            <person name="Egas C."/>
            <person name="Matos J."/>
            <person name="Miguel C.M."/>
            <person name="Oliveira M.M."/>
            <person name="Ricardo C.P."/>
            <person name="Goncalves S."/>
        </authorList>
    </citation>
    <scope>NUCLEOTIDE SEQUENCE [LARGE SCALE GENOMIC DNA]</scope>
    <source>
        <strain evidence="2">cv. HL8</strain>
    </source>
</reference>